<dbReference type="CDD" id="cd00082">
    <property type="entry name" value="HisKA"/>
    <property type="match status" value="1"/>
</dbReference>
<dbReference type="CDD" id="cd17546">
    <property type="entry name" value="REC_hyHK_CKI1_RcsC-like"/>
    <property type="match status" value="1"/>
</dbReference>
<feature type="domain" description="Histidine kinase" evidence="10">
    <location>
        <begin position="495"/>
        <end position="714"/>
    </location>
</feature>
<feature type="modified residue" description="4-aspartylphosphate" evidence="7">
    <location>
        <position position="813"/>
    </location>
</feature>
<evidence type="ECO:0000256" key="9">
    <source>
        <dbReference type="SAM" id="Phobius"/>
    </source>
</evidence>
<dbReference type="Pfam" id="PF00072">
    <property type="entry name" value="Response_reg"/>
    <property type="match status" value="3"/>
</dbReference>
<evidence type="ECO:0000256" key="1">
    <source>
        <dbReference type="ARBA" id="ARBA00000085"/>
    </source>
</evidence>
<feature type="coiled-coil region" evidence="8">
    <location>
        <begin position="388"/>
        <end position="485"/>
    </location>
</feature>
<evidence type="ECO:0000256" key="5">
    <source>
        <dbReference type="ARBA" id="ARBA00022777"/>
    </source>
</evidence>
<dbReference type="SUPFAM" id="SSF47384">
    <property type="entry name" value="Homodimeric domain of signal transducing histidine kinase"/>
    <property type="match status" value="1"/>
</dbReference>
<evidence type="ECO:0000256" key="3">
    <source>
        <dbReference type="ARBA" id="ARBA00022553"/>
    </source>
</evidence>
<dbReference type="SMART" id="SM00387">
    <property type="entry name" value="HATPase_c"/>
    <property type="match status" value="1"/>
</dbReference>
<sequence length="1160" mass="127689">MSATPMSSPAPRDPSPSPAGWRPGLKLPLPPATLLLYIVKALAVVLITIVWQQVMETRGKAAEGIARTNQVIEQLQTVIGSMKDAETGQRGFLLTGQESYLAPHIEGKTSVSARLEALRKLMERDPAQLQRTDTLERLVADKLAEMEQTIVLTRNGDREGAIAMVRSDRGRSTMDRIRTVVNDIEQEERSRLSTQQERWQTAVEYSNFVTWAAAAVLLSLILYSAYRSSREHLAREGQLWLSAGEASLAGTLQGDQRLDVLGQNVLGFLANYLGAKVGAVYTVEPDGRLQRVATYAVDPGERPETLQPGDGLLGQAAKDKRLLHVVDVPEGYLRVSSSLGQGSPRELLIAPAVIYGRVQAVIELGFLQPVSEPQRRLLAEASEQLAIAVRASRDRSQLEELLEETQRQAEELQAQQEELRVSNEELEEQERALKASQAQMEVQQTELEQTNSQLSAQTTLLENQRDELAQAQATLQQRADELERASRYKTEFLANMSHELRTPLNSTLILAKLLADNPHGNLSEEQVKYAQTISGAGNDLLTLINDILDLSKIEAGKVEVHVENIPLAAAVEGLVKALEPQAKQKGLALSFGIGEDVPSHLKTDGQRLGQILKNLLSNALKFTESGEVSLRVSREAGGVAFAVHDTGIGIAESQQELIFEAFRQADGSTHRKYGGTGLGLSISRDLARLLGGDITVQSTPGRGSVFTLHLPDARSNGVPMAPRPPAPAPVAETPPQYVSHAAPRAPAAPQIEDDRASLTVNSRTVLVIEDDPRFALILRDLAREMSFQCVVTHTASDGLAAAAMYRPRAILLDMNLPDHSGLGVLDQLKHSAQTRHIPVHILSVADYTHEALERGALGYDLKPVKRSQIIEALQRLEAKFSQGIRRVLVVEDDARQRESIEHLLRNVEGVQITSVETGAQALDALKGTTFDCMVMDLNLPDLSGYSLLERMAEQDDKGDGAFPPVIVYTGRSLSSDEEQQLRRFSRSIIIKDARSPERLLDEVTLFLHQVESALPAEMQQMLRNVRDRDSTLEGRRILVVEDDVRNVFALTSVLEPRGASVVLARNGREALDMLAKTREPQQAPIDLVLMDIMMPEMDGLTAMREIRKDAAWKRLPIIALTAKAMRDDQERCLAAGANDYIAKPLDVEKLLSLVRVWMPK</sequence>
<dbReference type="Gene3D" id="1.10.287.130">
    <property type="match status" value="1"/>
</dbReference>
<dbReference type="Gene3D" id="3.40.50.2300">
    <property type="match status" value="3"/>
</dbReference>
<comment type="catalytic activity">
    <reaction evidence="1">
        <text>ATP + protein L-histidine = ADP + protein N-phospho-L-histidine.</text>
        <dbReference type="EC" id="2.7.13.3"/>
    </reaction>
</comment>
<dbReference type="InterPro" id="IPR003018">
    <property type="entry name" value="GAF"/>
</dbReference>
<gene>
    <name evidence="12" type="ORF">RXV79_14515</name>
</gene>
<dbReference type="CDD" id="cd00156">
    <property type="entry name" value="REC"/>
    <property type="match status" value="1"/>
</dbReference>
<dbReference type="InterPro" id="IPR029016">
    <property type="entry name" value="GAF-like_dom_sf"/>
</dbReference>
<dbReference type="InterPro" id="IPR001789">
    <property type="entry name" value="Sig_transdc_resp-reg_receiver"/>
</dbReference>
<dbReference type="SMART" id="SM00388">
    <property type="entry name" value="HisKA"/>
    <property type="match status" value="1"/>
</dbReference>
<feature type="transmembrane region" description="Helical" evidence="9">
    <location>
        <begin position="208"/>
        <end position="226"/>
    </location>
</feature>
<dbReference type="InterPro" id="IPR036890">
    <property type="entry name" value="HATPase_C_sf"/>
</dbReference>
<evidence type="ECO:0000256" key="7">
    <source>
        <dbReference type="PROSITE-ProRule" id="PRU00169"/>
    </source>
</evidence>
<dbReference type="Pfam" id="PF05227">
    <property type="entry name" value="CHASE3"/>
    <property type="match status" value="1"/>
</dbReference>
<accession>A0ABZ0CMD2</accession>
<dbReference type="InterPro" id="IPR005467">
    <property type="entry name" value="His_kinase_dom"/>
</dbReference>
<keyword evidence="8" id="KW-0175">Coiled coil</keyword>
<keyword evidence="9" id="KW-1133">Transmembrane helix</keyword>
<name>A0ABZ0CMD2_9BURK</name>
<evidence type="ECO:0000259" key="10">
    <source>
        <dbReference type="PROSITE" id="PS50109"/>
    </source>
</evidence>
<keyword evidence="5" id="KW-0418">Kinase</keyword>
<evidence type="ECO:0000313" key="12">
    <source>
        <dbReference type="EMBL" id="WOB06138.1"/>
    </source>
</evidence>
<protein>
    <recommendedName>
        <fullName evidence="2">histidine kinase</fullName>
        <ecNumber evidence="2">2.7.13.3</ecNumber>
    </recommendedName>
</protein>
<dbReference type="PROSITE" id="PS50109">
    <property type="entry name" value="HIS_KIN"/>
    <property type="match status" value="1"/>
</dbReference>
<dbReference type="InterPro" id="IPR003594">
    <property type="entry name" value="HATPase_dom"/>
</dbReference>
<keyword evidence="4" id="KW-0808">Transferase</keyword>
<evidence type="ECO:0000259" key="11">
    <source>
        <dbReference type="PROSITE" id="PS50110"/>
    </source>
</evidence>
<dbReference type="PANTHER" id="PTHR45339:SF1">
    <property type="entry name" value="HYBRID SIGNAL TRANSDUCTION HISTIDINE KINASE J"/>
    <property type="match status" value="1"/>
</dbReference>
<dbReference type="SUPFAM" id="SSF52172">
    <property type="entry name" value="CheY-like"/>
    <property type="match status" value="3"/>
</dbReference>
<keyword evidence="9" id="KW-0472">Membrane</keyword>
<dbReference type="InterPro" id="IPR003661">
    <property type="entry name" value="HisK_dim/P_dom"/>
</dbReference>
<dbReference type="SMART" id="SM00448">
    <property type="entry name" value="REC"/>
    <property type="match status" value="3"/>
</dbReference>
<keyword evidence="9" id="KW-0812">Transmembrane</keyword>
<evidence type="ECO:0000256" key="2">
    <source>
        <dbReference type="ARBA" id="ARBA00012438"/>
    </source>
</evidence>
<dbReference type="SUPFAM" id="SSF55781">
    <property type="entry name" value="GAF domain-like"/>
    <property type="match status" value="1"/>
</dbReference>
<dbReference type="InterPro" id="IPR007891">
    <property type="entry name" value="CHASE3"/>
</dbReference>
<dbReference type="CDD" id="cd16922">
    <property type="entry name" value="HATPase_EvgS-ArcB-TorS-like"/>
    <property type="match status" value="1"/>
</dbReference>
<feature type="domain" description="Response regulatory" evidence="11">
    <location>
        <begin position="1036"/>
        <end position="1158"/>
    </location>
</feature>
<dbReference type="InterPro" id="IPR011006">
    <property type="entry name" value="CheY-like_superfamily"/>
</dbReference>
<dbReference type="PROSITE" id="PS50110">
    <property type="entry name" value="RESPONSE_REGULATORY"/>
    <property type="match status" value="3"/>
</dbReference>
<feature type="transmembrane region" description="Helical" evidence="9">
    <location>
        <begin position="34"/>
        <end position="51"/>
    </location>
</feature>
<feature type="modified residue" description="4-aspartylphosphate" evidence="7">
    <location>
        <position position="936"/>
    </location>
</feature>
<evidence type="ECO:0000256" key="8">
    <source>
        <dbReference type="SAM" id="Coils"/>
    </source>
</evidence>
<dbReference type="InterPro" id="IPR036097">
    <property type="entry name" value="HisK_dim/P_sf"/>
</dbReference>
<dbReference type="CDD" id="cd19410">
    <property type="entry name" value="HK9-like_sensor"/>
    <property type="match status" value="1"/>
</dbReference>
<dbReference type="EC" id="2.7.13.3" evidence="2"/>
<dbReference type="Proteomes" id="UP001303946">
    <property type="component" value="Chromosome"/>
</dbReference>
<dbReference type="Pfam" id="PF00512">
    <property type="entry name" value="HisKA"/>
    <property type="match status" value="1"/>
</dbReference>
<keyword evidence="3 7" id="KW-0597">Phosphoprotein</keyword>
<dbReference type="Gene3D" id="3.30.565.10">
    <property type="entry name" value="Histidine kinase-like ATPase, C-terminal domain"/>
    <property type="match status" value="1"/>
</dbReference>
<keyword evidence="13" id="KW-1185">Reference proteome</keyword>
<dbReference type="EMBL" id="CP136336">
    <property type="protein sequence ID" value="WOB06138.1"/>
    <property type="molecule type" value="Genomic_DNA"/>
</dbReference>
<dbReference type="PANTHER" id="PTHR45339">
    <property type="entry name" value="HYBRID SIGNAL TRANSDUCTION HISTIDINE KINASE J"/>
    <property type="match status" value="1"/>
</dbReference>
<evidence type="ECO:0000256" key="6">
    <source>
        <dbReference type="ARBA" id="ARBA00023012"/>
    </source>
</evidence>
<reference evidence="12 13" key="1">
    <citation type="submission" date="2023-10" db="EMBL/GenBank/DDBJ databases">
        <title>Bacteria for the degradation of biodegradable plastic PBAT(Polybutylene adipate terephthalate).</title>
        <authorList>
            <person name="Weon H.-Y."/>
            <person name="Yeon J."/>
        </authorList>
    </citation>
    <scope>NUCLEOTIDE SEQUENCE [LARGE SCALE GENOMIC DNA]</scope>
    <source>
        <strain evidence="12 13">SBD 7-3</strain>
    </source>
</reference>
<keyword evidence="6" id="KW-0902">Two-component regulatory system</keyword>
<dbReference type="RefSeq" id="WP_316698467.1">
    <property type="nucleotide sequence ID" value="NZ_CP136336.1"/>
</dbReference>
<dbReference type="Pfam" id="PF02518">
    <property type="entry name" value="HATPase_c"/>
    <property type="match status" value="1"/>
</dbReference>
<dbReference type="InterPro" id="IPR004358">
    <property type="entry name" value="Sig_transdc_His_kin-like_C"/>
</dbReference>
<evidence type="ECO:0000256" key="4">
    <source>
        <dbReference type="ARBA" id="ARBA00022679"/>
    </source>
</evidence>
<dbReference type="PRINTS" id="PR00344">
    <property type="entry name" value="BCTRLSENSOR"/>
</dbReference>
<evidence type="ECO:0000313" key="13">
    <source>
        <dbReference type="Proteomes" id="UP001303946"/>
    </source>
</evidence>
<dbReference type="SMART" id="SM00065">
    <property type="entry name" value="GAF"/>
    <property type="match status" value="1"/>
</dbReference>
<organism evidence="12 13">
    <name type="scientific">Piscinibacter gummiphilus</name>
    <dbReference type="NCBI Taxonomy" id="946333"/>
    <lineage>
        <taxon>Bacteria</taxon>
        <taxon>Pseudomonadati</taxon>
        <taxon>Pseudomonadota</taxon>
        <taxon>Betaproteobacteria</taxon>
        <taxon>Burkholderiales</taxon>
        <taxon>Sphaerotilaceae</taxon>
        <taxon>Piscinibacter</taxon>
    </lineage>
</organism>
<dbReference type="Gene3D" id="3.30.450.40">
    <property type="match status" value="1"/>
</dbReference>
<feature type="domain" description="Response regulatory" evidence="11">
    <location>
        <begin position="764"/>
        <end position="877"/>
    </location>
</feature>
<dbReference type="Pfam" id="PF13185">
    <property type="entry name" value="GAF_2"/>
    <property type="match status" value="1"/>
</dbReference>
<feature type="domain" description="Response regulatory" evidence="11">
    <location>
        <begin position="886"/>
        <end position="1006"/>
    </location>
</feature>
<feature type="modified residue" description="4-aspartylphosphate" evidence="7">
    <location>
        <position position="1091"/>
    </location>
</feature>
<proteinExistence type="predicted"/>
<dbReference type="SUPFAM" id="SSF55874">
    <property type="entry name" value="ATPase domain of HSP90 chaperone/DNA topoisomerase II/histidine kinase"/>
    <property type="match status" value="1"/>
</dbReference>